<dbReference type="InterPro" id="IPR043502">
    <property type="entry name" value="DNA/RNA_pol_sf"/>
</dbReference>
<accession>A0A0K2FIN4</accession>
<evidence type="ECO:0000259" key="3">
    <source>
        <dbReference type="SMART" id="SM00482"/>
    </source>
</evidence>
<proteinExistence type="predicted"/>
<evidence type="ECO:0000313" key="5">
    <source>
        <dbReference type="Proteomes" id="UP000203117"/>
    </source>
</evidence>
<gene>
    <name evidence="4" type="ORF">ADP65_00044</name>
</gene>
<dbReference type="SUPFAM" id="SSF53098">
    <property type="entry name" value="Ribonuclease H-like"/>
    <property type="match status" value="1"/>
</dbReference>
<dbReference type="Proteomes" id="UP000203117">
    <property type="component" value="Segment"/>
</dbReference>
<dbReference type="InterPro" id="IPR002298">
    <property type="entry name" value="DNA_polymerase_A"/>
</dbReference>
<reference evidence="4" key="1">
    <citation type="submission" date="2016-02" db="EMBL/GenBank/DDBJ databases">
        <authorList>
            <person name="Zhao X."/>
        </authorList>
    </citation>
    <scope>NUCLEOTIDE SEQUENCE [LARGE SCALE GENOMIC DNA]</scope>
</reference>
<dbReference type="GeneID" id="26648374"/>
<dbReference type="KEGG" id="vg:26648374"/>
<dbReference type="Pfam" id="PF00476">
    <property type="entry name" value="DNA_pol_A"/>
    <property type="match status" value="1"/>
</dbReference>
<dbReference type="InterPro" id="IPR036397">
    <property type="entry name" value="RNaseH_sf"/>
</dbReference>
<dbReference type="GO" id="GO:0003677">
    <property type="term" value="F:DNA binding"/>
    <property type="evidence" value="ECO:0007669"/>
    <property type="project" value="InterPro"/>
</dbReference>
<dbReference type="PANTHER" id="PTHR10133">
    <property type="entry name" value="DNA POLYMERASE I"/>
    <property type="match status" value="1"/>
</dbReference>
<protein>
    <submittedName>
        <fullName evidence="4">DNA polymerase I</fullName>
    </submittedName>
</protein>
<dbReference type="InterPro" id="IPR001098">
    <property type="entry name" value="DNA-dir_DNA_pol_A_palm_dom"/>
</dbReference>
<name>A0A0K2FIN4_9CAUD</name>
<dbReference type="EMBL" id="KT321317">
    <property type="protein sequence ID" value="ALA45513.1"/>
    <property type="molecule type" value="Genomic_DNA"/>
</dbReference>
<keyword evidence="2" id="KW-1194">Viral DNA replication</keyword>
<dbReference type="GO" id="GO:0003887">
    <property type="term" value="F:DNA-directed DNA polymerase activity"/>
    <property type="evidence" value="ECO:0007669"/>
    <property type="project" value="InterPro"/>
</dbReference>
<dbReference type="Gene3D" id="1.10.150.20">
    <property type="entry name" value="5' to 3' exonuclease, C-terminal subdomain"/>
    <property type="match status" value="1"/>
</dbReference>
<keyword evidence="5" id="KW-1185">Reference proteome</keyword>
<dbReference type="OrthoDB" id="14842at10239"/>
<dbReference type="Gene3D" id="1.20.1060.10">
    <property type="entry name" value="Taq DNA Polymerase, Chain T, domain 4"/>
    <property type="match status" value="1"/>
</dbReference>
<organism evidence="4 5">
    <name type="scientific">Achromobacter phage phiAxp-3</name>
    <dbReference type="NCBI Taxonomy" id="1664247"/>
    <lineage>
        <taxon>Viruses</taxon>
        <taxon>Duplodnaviria</taxon>
        <taxon>Heunggongvirae</taxon>
        <taxon>Uroviricota</taxon>
        <taxon>Caudoviricetes</taxon>
        <taxon>Schitoviridae</taxon>
        <taxon>Rothmandenesvirinae</taxon>
        <taxon>Dongdastvirus</taxon>
        <taxon>Dongdastvirus Axp3</taxon>
    </lineage>
</organism>
<dbReference type="RefSeq" id="YP_009208696.1">
    <property type="nucleotide sequence ID" value="NC_028908.2"/>
</dbReference>
<dbReference type="InterPro" id="IPR012337">
    <property type="entry name" value="RNaseH-like_sf"/>
</dbReference>
<evidence type="ECO:0000256" key="2">
    <source>
        <dbReference type="ARBA" id="ARBA00023109"/>
    </source>
</evidence>
<dbReference type="Gene3D" id="3.30.420.10">
    <property type="entry name" value="Ribonuclease H-like superfamily/Ribonuclease H"/>
    <property type="match status" value="1"/>
</dbReference>
<dbReference type="SUPFAM" id="SSF56672">
    <property type="entry name" value="DNA/RNA polymerases"/>
    <property type="match status" value="1"/>
</dbReference>
<dbReference type="SMART" id="SM00482">
    <property type="entry name" value="POLAc"/>
    <property type="match status" value="1"/>
</dbReference>
<evidence type="ECO:0000313" key="4">
    <source>
        <dbReference type="EMBL" id="ALA45513.1"/>
    </source>
</evidence>
<dbReference type="Gene3D" id="3.30.70.370">
    <property type="match status" value="1"/>
</dbReference>
<dbReference type="GO" id="GO:0039693">
    <property type="term" value="P:viral DNA genome replication"/>
    <property type="evidence" value="ECO:0007669"/>
    <property type="project" value="UniProtKB-KW"/>
</dbReference>
<dbReference type="GO" id="GO:0006302">
    <property type="term" value="P:double-strand break repair"/>
    <property type="evidence" value="ECO:0007669"/>
    <property type="project" value="TreeGrafter"/>
</dbReference>
<keyword evidence="1" id="KW-0235">DNA replication</keyword>
<evidence type="ECO:0000256" key="1">
    <source>
        <dbReference type="ARBA" id="ARBA00022705"/>
    </source>
</evidence>
<dbReference type="GO" id="GO:0006261">
    <property type="term" value="P:DNA-templated DNA replication"/>
    <property type="evidence" value="ECO:0007669"/>
    <property type="project" value="InterPro"/>
</dbReference>
<sequence>MRYLTYNQDGHYPLVFLVPTIFKQELEQAYIEPFGIDKEKVLVLDLHNSPGKKATPVREIKEYIEEELYPAILDAKAEYIVCADSGYYKVLAKAGKADANLGYVTDSIIDGVKVIYVPNYRAIFYDPPKVKAKIALSMNALQNHRSGCYMDPGSDIIKHAEYPQSVEAIAAALDKLLAMNCPLTVDIEAFDLKHHKSGIGTIAFAWNQGEGIAFAVDYQPIHDTTEAPYGKQVRNEPVRALLRNFFEKFMEKAIYHNAAFDMYILVYQLFMTDLIDTEGMLNGFDVMMRNWDCTKLITYLATNSCAGNKLGLKDQAQEFAGNYAESEIKDITRIPLPQLLRYNLVDTLSTWFVHTKHWSTMVHDQQEDIYETLFKKASKDIIQMQLTGMPLHMPTVLKVESALQGVFDDAITRIEQTKCVQQYQYTLKEKYIEKMHAKWKKKRITLAEVPEEEKFNPRSPLQLQGLLYDQLGLPILALTDTKQPSCDGDTIGKLLHHTKDPDVLDLLRALQDFAAVDKILGSFIPAFKEAAQGPDGWWYLFGNFVLGGTVSGRLSSNSPNLQNLPANVMMKVSDELLERFPLLKDFMKKGMLSLGKLIKFCFQAPPGWIFAGLDFASLEDRISALTTKDPMKLKVYTDGYDGHCLRAYSYFGDQMEGIDPESVESINSIESKYKDLRQESKAPTFALTYQGTYITLMKNCGFSEEKAKMVEAKYHEMYRVSTEWVQAKLNQAAKDGYVTTAFGLRVRTPLLAQVIRGNSKTPYEAEAEGRTAGNALGQGWCLLNSRAWVEFMEKVRDSDQRLNIRPCAQIHDAGYALIRDDMDTVLYMNEHLVNAVNWNDHPDIYHPDVGLGGNLSLFYPTWATEIEIENGATAEEITSTIQEAFA</sequence>
<dbReference type="PANTHER" id="PTHR10133:SF27">
    <property type="entry name" value="DNA POLYMERASE NU"/>
    <property type="match status" value="1"/>
</dbReference>
<feature type="domain" description="DNA-directed DNA polymerase family A palm" evidence="3">
    <location>
        <begin position="595"/>
        <end position="822"/>
    </location>
</feature>